<organism evidence="8 9">
    <name type="scientific">Gemmatirosa kalamazoonensis</name>
    <dbReference type="NCBI Taxonomy" id="861299"/>
    <lineage>
        <taxon>Bacteria</taxon>
        <taxon>Pseudomonadati</taxon>
        <taxon>Gemmatimonadota</taxon>
        <taxon>Gemmatimonadia</taxon>
        <taxon>Gemmatimonadales</taxon>
        <taxon>Gemmatimonadaceae</taxon>
        <taxon>Gemmatirosa</taxon>
    </lineage>
</organism>
<evidence type="ECO:0000256" key="3">
    <source>
        <dbReference type="ARBA" id="ARBA00022801"/>
    </source>
</evidence>
<evidence type="ECO:0000256" key="7">
    <source>
        <dbReference type="SAM" id="SignalP"/>
    </source>
</evidence>
<keyword evidence="9" id="KW-1185">Reference proteome</keyword>
<dbReference type="InterPro" id="IPR016828">
    <property type="entry name" value="Alpha-L-arabinofuranosidase"/>
</dbReference>
<dbReference type="PIRSF" id="PIRSF025414">
    <property type="entry name" value="Alpha-L-arabinofuranosidase"/>
    <property type="match status" value="1"/>
</dbReference>
<evidence type="ECO:0000313" key="9">
    <source>
        <dbReference type="Proteomes" id="UP000019151"/>
    </source>
</evidence>
<dbReference type="Gene3D" id="2.115.10.20">
    <property type="entry name" value="Glycosyl hydrolase domain, family 43"/>
    <property type="match status" value="1"/>
</dbReference>
<sequence>MRRTLLVLALLVACHRGAPRAAPAARESFVNPLVRQRADPHVFRDTDGTYWYTATVPEYDRIELRHARSLQALGSAEPVVVWREHAQGPMGAHIWAPEIHRIGGKWYVYFAAGRADSVWNIRLYALENASANPLAGEWVERGQIRTGRESFALDATTFEHRGVRYLVWAQKDPAIRGNSNLYIAAMENPWTIRGTPVLLSRPEYDWETRGYWVNEAPAVLVRHGRVFLTYSASATDASYCMGMLTASDTSDLLEPRSWTKSRAPVFASSDSTRQYGPGHNAFTADASGADVLVYHARSYRDIVGDPLRDPNRHTRIQHIRWRPDGTPDFGVPVADGPESR</sequence>
<evidence type="ECO:0000256" key="1">
    <source>
        <dbReference type="ARBA" id="ARBA00009865"/>
    </source>
</evidence>
<dbReference type="AlphaFoldDB" id="W0RMW3"/>
<dbReference type="InParanoid" id="W0RMW3"/>
<dbReference type="GO" id="GO:0004553">
    <property type="term" value="F:hydrolase activity, hydrolyzing O-glycosyl compounds"/>
    <property type="evidence" value="ECO:0007669"/>
    <property type="project" value="InterPro"/>
</dbReference>
<evidence type="ECO:0000313" key="8">
    <source>
        <dbReference type="EMBL" id="AHG91660.1"/>
    </source>
</evidence>
<dbReference type="RefSeq" id="WP_025413103.1">
    <property type="nucleotide sequence ID" value="NZ_CP007128.1"/>
</dbReference>
<evidence type="ECO:0000256" key="5">
    <source>
        <dbReference type="PIRSR" id="PIRSR606710-2"/>
    </source>
</evidence>
<dbReference type="InterPro" id="IPR006710">
    <property type="entry name" value="Glyco_hydro_43"/>
</dbReference>
<protein>
    <submittedName>
        <fullName evidence="8">Glycoside hydrolase family 43</fullName>
    </submittedName>
</protein>
<feature type="chain" id="PRO_5004795189" evidence="7">
    <location>
        <begin position="25"/>
        <end position="340"/>
    </location>
</feature>
<evidence type="ECO:0000256" key="4">
    <source>
        <dbReference type="ARBA" id="ARBA00023295"/>
    </source>
</evidence>
<keyword evidence="3 6" id="KW-0378">Hydrolase</keyword>
<dbReference type="GO" id="GO:0005975">
    <property type="term" value="P:carbohydrate metabolic process"/>
    <property type="evidence" value="ECO:0007669"/>
    <property type="project" value="InterPro"/>
</dbReference>
<evidence type="ECO:0000256" key="2">
    <source>
        <dbReference type="ARBA" id="ARBA00022729"/>
    </source>
</evidence>
<keyword evidence="4 6" id="KW-0326">Glycosidase</keyword>
<reference evidence="8 9" key="1">
    <citation type="journal article" date="2014" name="Genome Announc.">
        <title>Genome Sequence and Methylome of Soil Bacterium Gemmatirosa kalamazoonensis KBS708T, a Member of the Rarely Cultivated Gemmatimonadetes Phylum.</title>
        <authorList>
            <person name="Debruyn J.M."/>
            <person name="Radosevich M."/>
            <person name="Wommack K.E."/>
            <person name="Polson S.W."/>
            <person name="Hauser L.J."/>
            <person name="Fawaz M.N."/>
            <person name="Korlach J."/>
            <person name="Tsai Y.C."/>
        </authorList>
    </citation>
    <scope>NUCLEOTIDE SEQUENCE [LARGE SCALE GENOMIC DNA]</scope>
    <source>
        <strain evidence="8 9">KBS708</strain>
    </source>
</reference>
<accession>W0RMW3</accession>
<feature type="site" description="Important for catalytic activity, responsible for pKa modulation of the active site Glu and correct orientation of both the proton donor and substrate" evidence="5">
    <location>
        <position position="154"/>
    </location>
</feature>
<feature type="signal peptide" evidence="7">
    <location>
        <begin position="1"/>
        <end position="24"/>
    </location>
</feature>
<dbReference type="PATRIC" id="fig|861299.3.peg.4178"/>
<dbReference type="HOGENOM" id="CLU_009397_2_1_0"/>
<dbReference type="Pfam" id="PF04616">
    <property type="entry name" value="Glyco_hydro_43"/>
    <property type="match status" value="1"/>
</dbReference>
<dbReference type="EMBL" id="CP007128">
    <property type="protein sequence ID" value="AHG91660.1"/>
    <property type="molecule type" value="Genomic_DNA"/>
</dbReference>
<dbReference type="eggNOG" id="COG3940">
    <property type="taxonomic scope" value="Bacteria"/>
</dbReference>
<dbReference type="SUPFAM" id="SSF75005">
    <property type="entry name" value="Arabinanase/levansucrase/invertase"/>
    <property type="match status" value="1"/>
</dbReference>
<dbReference type="KEGG" id="gba:J421_4123"/>
<dbReference type="CDD" id="cd18817">
    <property type="entry name" value="GH43f_LbAraf43-like"/>
    <property type="match status" value="1"/>
</dbReference>
<name>W0RMW3_9BACT</name>
<gene>
    <name evidence="8" type="ORF">J421_4123</name>
</gene>
<dbReference type="Proteomes" id="UP000019151">
    <property type="component" value="Chromosome"/>
</dbReference>
<dbReference type="STRING" id="861299.J421_4123"/>
<dbReference type="PANTHER" id="PTHR43817">
    <property type="entry name" value="GLYCOSYL HYDROLASE"/>
    <property type="match status" value="1"/>
</dbReference>
<dbReference type="InterPro" id="IPR023296">
    <property type="entry name" value="Glyco_hydro_beta-prop_sf"/>
</dbReference>
<keyword evidence="2 7" id="KW-0732">Signal</keyword>
<evidence type="ECO:0000256" key="6">
    <source>
        <dbReference type="RuleBase" id="RU361187"/>
    </source>
</evidence>
<comment type="similarity">
    <text evidence="1 6">Belongs to the glycosyl hydrolase 43 family.</text>
</comment>
<dbReference type="PANTHER" id="PTHR43817:SF1">
    <property type="entry name" value="HYDROLASE, FAMILY 43, PUTATIVE (AFU_ORTHOLOGUE AFUA_3G01660)-RELATED"/>
    <property type="match status" value="1"/>
</dbReference>
<dbReference type="OrthoDB" id="177947at2"/>
<proteinExistence type="inferred from homology"/>